<dbReference type="EMBL" id="KE747824">
    <property type="protein sequence ID" value="RMZ70751.1"/>
    <property type="molecule type" value="Genomic_DNA"/>
</dbReference>
<name>A0A3M7M8B2_9PLEO</name>
<sequence>MFARITARIPATAAFTAKRVVAPAPFRSNSSSSTTSSAARVMEMAAQAERPSGAEVAVPILWALSGVLGYTAWNRMSERSSAGQDVEKLLIV</sequence>
<evidence type="ECO:0000313" key="1">
    <source>
        <dbReference type="EMBL" id="RMZ70751.1"/>
    </source>
</evidence>
<gene>
    <name evidence="1" type="ORF">GMOD_00000886</name>
</gene>
<dbReference type="AlphaFoldDB" id="A0A3M7M8B2"/>
<dbReference type="OrthoDB" id="3932250at2759"/>
<evidence type="ECO:0000313" key="2">
    <source>
        <dbReference type="Proteomes" id="UP000265663"/>
    </source>
</evidence>
<reference evidence="1 2" key="1">
    <citation type="journal article" date="2014" name="PLoS ONE">
        <title>De novo Genome Assembly of the Fungal Plant Pathogen Pyrenophora semeniperda.</title>
        <authorList>
            <person name="Soliai M.M."/>
            <person name="Meyer S.E."/>
            <person name="Udall J.A."/>
            <person name="Elzinga D.E."/>
            <person name="Hermansen R.A."/>
            <person name="Bodily P.M."/>
            <person name="Hart A.A."/>
            <person name="Coleman C.E."/>
        </authorList>
    </citation>
    <scope>NUCLEOTIDE SEQUENCE [LARGE SCALE GENOMIC DNA]</scope>
    <source>
        <strain evidence="1 2">CCB06</strain>
        <tissue evidence="1">Mycelium</tissue>
    </source>
</reference>
<accession>A0A3M7M8B2</accession>
<keyword evidence="2" id="KW-1185">Reference proteome</keyword>
<dbReference type="Proteomes" id="UP000265663">
    <property type="component" value="Unassembled WGS sequence"/>
</dbReference>
<protein>
    <submittedName>
        <fullName evidence="1">Uncharacterized protein</fullName>
    </submittedName>
</protein>
<proteinExistence type="predicted"/>
<organism evidence="1 2">
    <name type="scientific">Pyrenophora seminiperda CCB06</name>
    <dbReference type="NCBI Taxonomy" id="1302712"/>
    <lineage>
        <taxon>Eukaryota</taxon>
        <taxon>Fungi</taxon>
        <taxon>Dikarya</taxon>
        <taxon>Ascomycota</taxon>
        <taxon>Pezizomycotina</taxon>
        <taxon>Dothideomycetes</taxon>
        <taxon>Pleosporomycetidae</taxon>
        <taxon>Pleosporales</taxon>
        <taxon>Pleosporineae</taxon>
        <taxon>Pleosporaceae</taxon>
        <taxon>Pyrenophora</taxon>
    </lineage>
</organism>